<feature type="binding site" evidence="6">
    <location>
        <position position="10"/>
    </location>
    <ligand>
        <name>FMN</name>
        <dbReference type="ChEBI" id="CHEBI:58210"/>
    </ligand>
</feature>
<organism evidence="8 9">
    <name type="scientific">Tsukamurella spumae</name>
    <dbReference type="NCBI Taxonomy" id="44753"/>
    <lineage>
        <taxon>Bacteria</taxon>
        <taxon>Bacillati</taxon>
        <taxon>Actinomycetota</taxon>
        <taxon>Actinomycetes</taxon>
        <taxon>Mycobacteriales</taxon>
        <taxon>Tsukamurellaceae</taxon>
        <taxon>Tsukamurella</taxon>
    </lineage>
</organism>
<comment type="similarity">
    <text evidence="6">Belongs to the azoreductase type 1 family.</text>
</comment>
<dbReference type="GO" id="GO:0009055">
    <property type="term" value="F:electron transfer activity"/>
    <property type="evidence" value="ECO:0007669"/>
    <property type="project" value="UniProtKB-UniRule"/>
</dbReference>
<evidence type="ECO:0000259" key="7">
    <source>
        <dbReference type="Pfam" id="PF02525"/>
    </source>
</evidence>
<dbReference type="InterPro" id="IPR023048">
    <property type="entry name" value="NADH:quinone_OxRdtase_FMN_depd"/>
</dbReference>
<dbReference type="GO" id="GO:0016652">
    <property type="term" value="F:oxidoreductase activity, acting on NAD(P)H as acceptor"/>
    <property type="evidence" value="ECO:0007669"/>
    <property type="project" value="UniProtKB-UniRule"/>
</dbReference>
<evidence type="ECO:0000256" key="5">
    <source>
        <dbReference type="ARBA" id="ARBA00048542"/>
    </source>
</evidence>
<comment type="cofactor">
    <cofactor evidence="6">
        <name>FMN</name>
        <dbReference type="ChEBI" id="CHEBI:58210"/>
    </cofactor>
    <text evidence="6">Binds 1 FMN per subunit.</text>
</comment>
<dbReference type="GO" id="GO:0016655">
    <property type="term" value="F:oxidoreductase activity, acting on NAD(P)H, quinone or similar compound as acceptor"/>
    <property type="evidence" value="ECO:0007669"/>
    <property type="project" value="InterPro"/>
</dbReference>
<dbReference type="PANTHER" id="PTHR43741">
    <property type="entry name" value="FMN-DEPENDENT NADH-AZOREDUCTASE 1"/>
    <property type="match status" value="1"/>
</dbReference>
<protein>
    <recommendedName>
        <fullName evidence="6">FMN dependent NADH:quinone oxidoreductase</fullName>
        <ecNumber evidence="6">1.6.5.-</ecNumber>
    </recommendedName>
    <alternativeName>
        <fullName evidence="6">Azo-dye reductase</fullName>
    </alternativeName>
    <alternativeName>
        <fullName evidence="6">FMN-dependent NADH-azo compound oxidoreductase</fullName>
    </alternativeName>
    <alternativeName>
        <fullName evidence="6">FMN-dependent NADH-azoreductase</fullName>
        <ecNumber evidence="6">1.7.1.17</ecNumber>
    </alternativeName>
</protein>
<dbReference type="Gene3D" id="3.40.50.360">
    <property type="match status" value="1"/>
</dbReference>
<evidence type="ECO:0000256" key="2">
    <source>
        <dbReference type="ARBA" id="ARBA00022643"/>
    </source>
</evidence>
<evidence type="ECO:0000256" key="6">
    <source>
        <dbReference type="HAMAP-Rule" id="MF_01216"/>
    </source>
</evidence>
<dbReference type="Pfam" id="PF02525">
    <property type="entry name" value="Flavodoxin_2"/>
    <property type="match status" value="1"/>
</dbReference>
<gene>
    <name evidence="6" type="primary">azoR</name>
    <name evidence="8" type="ORF">HF999_14580</name>
</gene>
<comment type="caution">
    <text evidence="6">Lacks conserved residue(s) required for the propagation of feature annotation.</text>
</comment>
<keyword evidence="3 6" id="KW-0560">Oxidoreductase</keyword>
<evidence type="ECO:0000313" key="8">
    <source>
        <dbReference type="EMBL" id="NKY19590.1"/>
    </source>
</evidence>
<dbReference type="EC" id="1.6.5.-" evidence="6"/>
<proteinExistence type="inferred from homology"/>
<keyword evidence="9" id="KW-1185">Reference proteome</keyword>
<dbReference type="SUPFAM" id="SSF52218">
    <property type="entry name" value="Flavoproteins"/>
    <property type="match status" value="1"/>
</dbReference>
<reference evidence="8 9" key="1">
    <citation type="submission" date="2020-04" db="EMBL/GenBank/DDBJ databases">
        <title>MicrobeNet Type strains.</title>
        <authorList>
            <person name="Nicholson A.C."/>
        </authorList>
    </citation>
    <scope>NUCLEOTIDE SEQUENCE [LARGE SCALE GENOMIC DNA]</scope>
    <source>
        <strain evidence="8 9">DSM 44113</strain>
    </source>
</reference>
<dbReference type="PANTHER" id="PTHR43741:SF4">
    <property type="entry name" value="FMN-DEPENDENT NADH:QUINONE OXIDOREDUCTASE"/>
    <property type="match status" value="1"/>
</dbReference>
<dbReference type="HAMAP" id="MF_01216">
    <property type="entry name" value="Azoreductase_type1"/>
    <property type="match status" value="1"/>
</dbReference>
<feature type="domain" description="Flavodoxin-like fold" evidence="7">
    <location>
        <begin position="3"/>
        <end position="203"/>
    </location>
</feature>
<comment type="subunit">
    <text evidence="6">Homodimer.</text>
</comment>
<evidence type="ECO:0000313" key="9">
    <source>
        <dbReference type="Proteomes" id="UP000582646"/>
    </source>
</evidence>
<evidence type="ECO:0000256" key="3">
    <source>
        <dbReference type="ARBA" id="ARBA00023002"/>
    </source>
</evidence>
<feature type="binding site" evidence="6">
    <location>
        <begin position="16"/>
        <end position="18"/>
    </location>
    <ligand>
        <name>FMN</name>
        <dbReference type="ChEBI" id="CHEBI:58210"/>
    </ligand>
</feature>
<dbReference type="InterPro" id="IPR029039">
    <property type="entry name" value="Flavoprotein-like_sf"/>
</dbReference>
<comment type="catalytic activity">
    <reaction evidence="6">
        <text>2 a quinone + NADH + H(+) = 2 a 1,4-benzosemiquinone + NAD(+)</text>
        <dbReference type="Rhea" id="RHEA:65952"/>
        <dbReference type="ChEBI" id="CHEBI:15378"/>
        <dbReference type="ChEBI" id="CHEBI:57540"/>
        <dbReference type="ChEBI" id="CHEBI:57945"/>
        <dbReference type="ChEBI" id="CHEBI:132124"/>
        <dbReference type="ChEBI" id="CHEBI:134225"/>
    </reaction>
</comment>
<comment type="catalytic activity">
    <reaction evidence="5">
        <text>N,N-dimethyl-1,4-phenylenediamine + anthranilate + 2 NAD(+) = 2-(4-dimethylaminophenyl)diazenylbenzoate + 2 NADH + 2 H(+)</text>
        <dbReference type="Rhea" id="RHEA:55872"/>
        <dbReference type="ChEBI" id="CHEBI:15378"/>
        <dbReference type="ChEBI" id="CHEBI:15783"/>
        <dbReference type="ChEBI" id="CHEBI:16567"/>
        <dbReference type="ChEBI" id="CHEBI:57540"/>
        <dbReference type="ChEBI" id="CHEBI:57945"/>
        <dbReference type="ChEBI" id="CHEBI:71579"/>
        <dbReference type="EC" id="1.7.1.17"/>
    </reaction>
    <physiologicalReaction direction="right-to-left" evidence="5">
        <dbReference type="Rhea" id="RHEA:55874"/>
    </physiologicalReaction>
</comment>
<comment type="function">
    <text evidence="6">Quinone reductase that provides resistance to thiol-specific stress caused by electrophilic quinones.</text>
</comment>
<evidence type="ECO:0000256" key="1">
    <source>
        <dbReference type="ARBA" id="ARBA00022630"/>
    </source>
</evidence>
<keyword evidence="4 6" id="KW-0520">NAD</keyword>
<dbReference type="GO" id="GO:0010181">
    <property type="term" value="F:FMN binding"/>
    <property type="evidence" value="ECO:0007669"/>
    <property type="project" value="UniProtKB-UniRule"/>
</dbReference>
<dbReference type="EMBL" id="JAAXOQ010000019">
    <property type="protein sequence ID" value="NKY19590.1"/>
    <property type="molecule type" value="Genomic_DNA"/>
</dbReference>
<dbReference type="EC" id="1.7.1.17" evidence="6"/>
<dbReference type="AlphaFoldDB" id="A0A846X746"/>
<dbReference type="Proteomes" id="UP000582646">
    <property type="component" value="Unassembled WGS sequence"/>
</dbReference>
<dbReference type="RefSeq" id="WP_168546582.1">
    <property type="nucleotide sequence ID" value="NZ_BAAAKS010000050.1"/>
</dbReference>
<accession>A0A846X746</accession>
<keyword evidence="2 6" id="KW-0288">FMN</keyword>
<sequence length="208" mass="23332">MARLLHVNASPLAEHSKSLSVATEYLDEYRRHHPDVEIDRWDLFDADLPDFGVHAAGAKMATFFGQEQTPEQRQAWAAAREVFDRVAAADAYLFNIPMWNHGLPYVLKHWIDLITQPGWSFGFDPATGYSGLLQGRSAVVVYTCGVYGDGLPPAFGTDFLTPYFDDWLRFVGIEERESVKVFGQVIDPEAAATVERSLERVRALAARV</sequence>
<dbReference type="InterPro" id="IPR003680">
    <property type="entry name" value="Flavodoxin_fold"/>
</dbReference>
<keyword evidence="1 6" id="KW-0285">Flavoprotein</keyword>
<comment type="function">
    <text evidence="6">Also exhibits azoreductase activity. Catalyzes the reductive cleavage of the azo bond in aromatic azo compounds to the corresponding amines.</text>
</comment>
<evidence type="ECO:0000256" key="4">
    <source>
        <dbReference type="ARBA" id="ARBA00023027"/>
    </source>
</evidence>
<comment type="caution">
    <text evidence="8">The sequence shown here is derived from an EMBL/GenBank/DDBJ whole genome shotgun (WGS) entry which is preliminary data.</text>
</comment>
<name>A0A846X746_9ACTN</name>
<dbReference type="InterPro" id="IPR050104">
    <property type="entry name" value="FMN-dep_NADH:Q_OxRdtase_AzoR1"/>
</dbReference>